<comment type="catalytic activity">
    <reaction evidence="5">
        <text>6-hydroxymethyl-7,8-dihydropterin + ATP = (7,8-dihydropterin-6-yl)methyl diphosphate + AMP + H(+)</text>
        <dbReference type="Rhea" id="RHEA:11412"/>
        <dbReference type="ChEBI" id="CHEBI:15378"/>
        <dbReference type="ChEBI" id="CHEBI:30616"/>
        <dbReference type="ChEBI" id="CHEBI:44841"/>
        <dbReference type="ChEBI" id="CHEBI:72950"/>
        <dbReference type="ChEBI" id="CHEBI:456215"/>
        <dbReference type="EC" id="2.7.6.3"/>
    </reaction>
</comment>
<dbReference type="AlphaFoldDB" id="A0A7D5M402"/>
<dbReference type="PANTHER" id="PTHR39648:SF1">
    <property type="entry name" value="6-HYDROXYMETHYL-7,8-DIHYDROPTERIN PYROPHOSPHOKINASE"/>
    <property type="match status" value="1"/>
</dbReference>
<reference evidence="7 8" key="1">
    <citation type="submission" date="2018-02" db="EMBL/GenBank/DDBJ databases">
        <title>Complete genome of Nitrosopumilus cobalaminigenes HCA1.</title>
        <authorList>
            <person name="Qin W."/>
            <person name="Zheng Y."/>
            <person name="Stahl D.A."/>
        </authorList>
    </citation>
    <scope>NUCLEOTIDE SEQUENCE [LARGE SCALE GENOMIC DNA]</scope>
    <source>
        <strain evidence="7 8">HCA1</strain>
    </source>
</reference>
<dbReference type="Proteomes" id="UP000509771">
    <property type="component" value="Chromosome"/>
</dbReference>
<dbReference type="InterPro" id="IPR036759">
    <property type="entry name" value="TPK_catalytic_sf"/>
</dbReference>
<dbReference type="EC" id="2.7.6.3" evidence="5"/>
<evidence type="ECO:0000256" key="5">
    <source>
        <dbReference type="HAMAP-Rule" id="MF_02131"/>
    </source>
</evidence>
<comment type="function">
    <text evidence="5">Catalyzes the transfer of diphosphate from ATP to 6-hydroxymethyl-7,8-dihydropterin (6-HMD), leading to 6-hydroxymethyl-7,8-dihydropterin diphosphate (6-HMDP).</text>
</comment>
<evidence type="ECO:0000313" key="7">
    <source>
        <dbReference type="EMBL" id="QLH03868.1"/>
    </source>
</evidence>
<evidence type="ECO:0000256" key="1">
    <source>
        <dbReference type="ARBA" id="ARBA00022679"/>
    </source>
</evidence>
<dbReference type="GO" id="GO:0016301">
    <property type="term" value="F:kinase activity"/>
    <property type="evidence" value="ECO:0007669"/>
    <property type="project" value="UniProtKB-KW"/>
</dbReference>
<evidence type="ECO:0000256" key="2">
    <source>
        <dbReference type="ARBA" id="ARBA00022741"/>
    </source>
</evidence>
<comment type="cofactor">
    <cofactor evidence="5">
        <name>Mg(2+)</name>
        <dbReference type="ChEBI" id="CHEBI:18420"/>
    </cofactor>
</comment>
<dbReference type="GO" id="GO:0000287">
    <property type="term" value="F:magnesium ion binding"/>
    <property type="evidence" value="ECO:0007669"/>
    <property type="project" value="UniProtKB-UniRule"/>
</dbReference>
<dbReference type="PANTHER" id="PTHR39648">
    <property type="entry name" value="6-HYDROXYMETHYL-7,8-DIHYDROPTERIN PYROPHOSPHOKINASE"/>
    <property type="match status" value="1"/>
</dbReference>
<sequence>MMILGWKKRYSEILKEFKYNEKMDNESAIILNSILKKSDINKKIMKLLKGKTVLVIGSGPSLSYAIPKLKKYKKIVKIAADSSLKPLVENGIIPDIVVTDLDGDEKVLEKIGKTKSIFVVHAHGDNLKKMEIVKKFKNCTGTTQTTPFGKIENFGGFTDGDRGVFLANHFQANKIILFGMDFGERIGKFSETKKGDRKIKLLKLKKGESLLKWLSTFTKCELFTTSKAIKGFKKISYKELDIIIT</sequence>
<dbReference type="GO" id="GO:0005524">
    <property type="term" value="F:ATP binding"/>
    <property type="evidence" value="ECO:0007669"/>
    <property type="project" value="UniProtKB-UniRule"/>
</dbReference>
<accession>A0A7D5M402</accession>
<organism evidence="7 8">
    <name type="scientific">Nitrosopumilus cobalaminigenes</name>
    <dbReference type="NCBI Taxonomy" id="1470066"/>
    <lineage>
        <taxon>Archaea</taxon>
        <taxon>Nitrososphaerota</taxon>
        <taxon>Nitrososphaeria</taxon>
        <taxon>Nitrosopumilales</taxon>
        <taxon>Nitrosopumilaceae</taxon>
        <taxon>Nitrosopumilus</taxon>
    </lineage>
</organism>
<proteinExistence type="inferred from homology"/>
<comment type="similarity">
    <text evidence="5">Belongs to the archaeal 6-HMPDK family.</text>
</comment>
<dbReference type="HAMAP" id="MF_02131">
    <property type="entry name" value="HMPDK_arch"/>
    <property type="match status" value="1"/>
</dbReference>
<dbReference type="InterPro" id="IPR002826">
    <property type="entry name" value="MptE-like"/>
</dbReference>
<dbReference type="OrthoDB" id="34207at2157"/>
<dbReference type="Pfam" id="PF01973">
    <property type="entry name" value="MptE-like"/>
    <property type="match status" value="1"/>
</dbReference>
<name>A0A7D5M402_9ARCH</name>
<dbReference type="SUPFAM" id="SSF63999">
    <property type="entry name" value="Thiamin pyrophosphokinase, catalytic domain"/>
    <property type="match status" value="1"/>
</dbReference>
<dbReference type="GO" id="GO:0003848">
    <property type="term" value="F:2-amino-4-hydroxy-6-hydroxymethyldihydropteridine diphosphokinase activity"/>
    <property type="evidence" value="ECO:0007669"/>
    <property type="project" value="UniProtKB-UniRule"/>
</dbReference>
<keyword evidence="3 5" id="KW-0418">Kinase</keyword>
<feature type="domain" description="6-hydroxymethylpterin diphosphokinase MptE-like" evidence="6">
    <location>
        <begin position="34"/>
        <end position="185"/>
    </location>
</feature>
<dbReference type="GO" id="GO:0009229">
    <property type="term" value="P:thiamine diphosphate biosynthetic process"/>
    <property type="evidence" value="ECO:0007669"/>
    <property type="project" value="InterPro"/>
</dbReference>
<dbReference type="RefSeq" id="WP_179360641.1">
    <property type="nucleotide sequence ID" value="NZ_CP026993.1"/>
</dbReference>
<keyword evidence="1 5" id="KW-0808">Transferase</keyword>
<evidence type="ECO:0000256" key="4">
    <source>
        <dbReference type="ARBA" id="ARBA00022840"/>
    </source>
</evidence>
<dbReference type="KEGG" id="ncl:C5F47_08235"/>
<keyword evidence="2 5" id="KW-0547">Nucleotide-binding</keyword>
<dbReference type="InterPro" id="IPR027510">
    <property type="entry name" value="HMPDK_MptE"/>
</dbReference>
<keyword evidence="4 5" id="KW-0067">ATP-binding</keyword>
<keyword evidence="8" id="KW-1185">Reference proteome</keyword>
<gene>
    <name evidence="5" type="primary">mptE</name>
    <name evidence="7" type="ORF">C5F47_08235</name>
</gene>
<evidence type="ECO:0000313" key="8">
    <source>
        <dbReference type="Proteomes" id="UP000509771"/>
    </source>
</evidence>
<protein>
    <recommendedName>
        <fullName evidence="5">6-hydroxymethyl-7,8-dihydropterin pyrophosphokinase</fullName>
        <shortName evidence="5">HPPK</shortName>
        <ecNumber evidence="5">2.7.6.3</ecNumber>
    </recommendedName>
    <alternativeName>
        <fullName evidence="5">2-amino-4-hydroxy-6-hydroxymethyldihydropteridine pyrophosphokinase</fullName>
    </alternativeName>
    <alternativeName>
        <fullName evidence="5">6-hydroxymethyl-7,8-dihydropterin diphosphokinase</fullName>
        <shortName evidence="5">6-HMPDK</shortName>
    </alternativeName>
    <alternativeName>
        <fullName evidence="5">7,8-dihydro-6-hydroxymethylpterin diphosphokinase</fullName>
    </alternativeName>
    <alternativeName>
        <fullName evidence="5">7,8-dihydro-6-hydroxymethylpterin pyrophosphokinase</fullName>
        <shortName evidence="5">PPPK</shortName>
    </alternativeName>
</protein>
<dbReference type="GeneID" id="56060043"/>
<dbReference type="EMBL" id="CP026993">
    <property type="protein sequence ID" value="QLH03868.1"/>
    <property type="molecule type" value="Genomic_DNA"/>
</dbReference>
<dbReference type="GO" id="GO:0004788">
    <property type="term" value="F:thiamine diphosphokinase activity"/>
    <property type="evidence" value="ECO:0007669"/>
    <property type="project" value="InterPro"/>
</dbReference>
<evidence type="ECO:0000259" key="6">
    <source>
        <dbReference type="Pfam" id="PF01973"/>
    </source>
</evidence>
<keyword evidence="5" id="KW-0460">Magnesium</keyword>
<evidence type="ECO:0000256" key="3">
    <source>
        <dbReference type="ARBA" id="ARBA00022777"/>
    </source>
</evidence>